<dbReference type="EMBL" id="PHHE01000001">
    <property type="protein sequence ID" value="PKA71731.1"/>
    <property type="molecule type" value="Genomic_DNA"/>
</dbReference>
<keyword evidence="2" id="KW-0695">RNA-directed DNA polymerase</keyword>
<dbReference type="Pfam" id="PF00078">
    <property type="entry name" value="RVT_1"/>
    <property type="match status" value="1"/>
</dbReference>
<dbReference type="NCBIfam" id="NF041748">
    <property type="entry name" value="Drt3b"/>
    <property type="match status" value="1"/>
</dbReference>
<evidence type="ECO:0000313" key="3">
    <source>
        <dbReference type="Proteomes" id="UP000232455"/>
    </source>
</evidence>
<dbReference type="InterPro" id="IPR000477">
    <property type="entry name" value="RT_dom"/>
</dbReference>
<dbReference type="RefSeq" id="WP_100847508.1">
    <property type="nucleotide sequence ID" value="NZ_PHHE01000001.1"/>
</dbReference>
<keyword evidence="2" id="KW-0548">Nucleotidyltransferase</keyword>
<dbReference type="PROSITE" id="PS50878">
    <property type="entry name" value="RT_POL"/>
    <property type="match status" value="1"/>
</dbReference>
<comment type="caution">
    <text evidence="2">The sequence shown here is derived from an EMBL/GenBank/DDBJ whole genome shotgun (WGS) entry which is preliminary data.</text>
</comment>
<organism evidence="2 3">
    <name type="scientific">Pseudomonas baetica</name>
    <dbReference type="NCBI Taxonomy" id="674054"/>
    <lineage>
        <taxon>Bacteria</taxon>
        <taxon>Pseudomonadati</taxon>
        <taxon>Pseudomonadota</taxon>
        <taxon>Gammaproteobacteria</taxon>
        <taxon>Pseudomonadales</taxon>
        <taxon>Pseudomonadaceae</taxon>
        <taxon>Pseudomonas</taxon>
    </lineage>
</organism>
<evidence type="ECO:0000313" key="2">
    <source>
        <dbReference type="EMBL" id="PKA71731.1"/>
    </source>
</evidence>
<keyword evidence="2" id="KW-0808">Transferase</keyword>
<name>A0ABX4Q4P8_9PSED</name>
<protein>
    <submittedName>
        <fullName evidence="2">Reverse transcriptase (RNA-dependent DNA polymerase)</fullName>
    </submittedName>
</protein>
<sequence length="655" mass="75862">MLDDKKSERIIKGDYCRVLVTETAPYETPIIFSNDGFYNIAKKQASSTGFAKTIESLFITSKGGKWSTVPYQYKIRKSATDFRCLSVLHPLSQWQIKLFYERYEHLICHYCTLGKYSIRTPFKTASVFYYKSSWENIGQYKRGTVDDTASETTLKHSSSFYAYKGYTRLYKMFNSKAFLDLEKDFSVLKTLDVSKCFDSIYTHSIAWATKDKSFVKDGRYAASIFGNNFDDVIRMANHNETNGIVIGPEVSRIFSEIIFQNVDCRVEAKLASEKFNWIFNIDYSIKRYVDDVFIFARSIEMANKIYEIYADTLLGYKLHVNSAKSQIYQRPFFTPKSKVIREVNLYVNEFTERFLEEVEEGASLKPKKIFKVDRLVRSFVDAIKATCSAEGMDYDEVSSYIISALFERTKLLINIPKELNPEAEINDYKDACIVFLEVMHFFYSVAPSVSSSYKFCASLILLCRFADQHLGHYKHTIKQRAFDLSLSLLDSDTFHKRADIDNFISLEVLNVILSLSDFGAAYLLPSHIVEKVFGGDSSYFNIVSCLFYIKDHVQYSTIKESTLKKLDAKLQDMSKILSNTEQACLLLDSLTCPYIGRKRKSKYVNRLCVAMKISKPTQQELSDFFTHYASKYWFINWTEVDLLNALERKELRQVY</sequence>
<dbReference type="Proteomes" id="UP000232455">
    <property type="component" value="Unassembled WGS sequence"/>
</dbReference>
<proteinExistence type="predicted"/>
<feature type="domain" description="Reverse transcriptase" evidence="1">
    <location>
        <begin position="55"/>
        <end position="340"/>
    </location>
</feature>
<accession>A0ABX4Q4P8</accession>
<evidence type="ECO:0000259" key="1">
    <source>
        <dbReference type="PROSITE" id="PS50878"/>
    </source>
</evidence>
<keyword evidence="3" id="KW-1185">Reference proteome</keyword>
<dbReference type="CDD" id="cd01646">
    <property type="entry name" value="RT_Bac_retron_I"/>
    <property type="match status" value="1"/>
</dbReference>
<reference evidence="2 3" key="1">
    <citation type="submission" date="2017-11" db="EMBL/GenBank/DDBJ databases">
        <title>Genome sequencing of a diverse group of Pseudomonas species.</title>
        <authorList>
            <person name="Loper J."/>
        </authorList>
    </citation>
    <scope>NUCLEOTIDE SEQUENCE [LARGE SCALE GENOMIC DNA]</scope>
    <source>
        <strain evidence="2 3">LMG 25716</strain>
    </source>
</reference>
<dbReference type="GO" id="GO:0003964">
    <property type="term" value="F:RNA-directed DNA polymerase activity"/>
    <property type="evidence" value="ECO:0007669"/>
    <property type="project" value="UniProtKB-KW"/>
</dbReference>
<gene>
    <name evidence="2" type="ORF">ATI02_4732</name>
</gene>